<dbReference type="Proteomes" id="UP001066276">
    <property type="component" value="Chromosome 7"/>
</dbReference>
<organism evidence="1 2">
    <name type="scientific">Pleurodeles waltl</name>
    <name type="common">Iberian ribbed newt</name>
    <dbReference type="NCBI Taxonomy" id="8319"/>
    <lineage>
        <taxon>Eukaryota</taxon>
        <taxon>Metazoa</taxon>
        <taxon>Chordata</taxon>
        <taxon>Craniata</taxon>
        <taxon>Vertebrata</taxon>
        <taxon>Euteleostomi</taxon>
        <taxon>Amphibia</taxon>
        <taxon>Batrachia</taxon>
        <taxon>Caudata</taxon>
        <taxon>Salamandroidea</taxon>
        <taxon>Salamandridae</taxon>
        <taxon>Pleurodelinae</taxon>
        <taxon>Pleurodeles</taxon>
    </lineage>
</organism>
<proteinExistence type="predicted"/>
<sequence>MGAPRCLRIGDPPPPPLQTWSASFSAAGVRLAVGARILDPLWPDLRTRPGATLTAAEEGLAPGVTGGLALCWGPGRVPPPQLGIQPLSPCAYLPFPPPSRWAPCCYGERLWTARDRDGWAHRTFLGGGCPDTLVGAGTPVRPLLPVTIGNSGWKGLQLSQTQCREAQEGGCPHDLSGTPHWTASQTLCSLPAVWDGAWQIDYTDGVATRDPGLIAVILEARLGPWVSGTTRLGRRI</sequence>
<comment type="caution">
    <text evidence="1">The sequence shown here is derived from an EMBL/GenBank/DDBJ whole genome shotgun (WGS) entry which is preliminary data.</text>
</comment>
<protein>
    <submittedName>
        <fullName evidence="1">Uncharacterized protein</fullName>
    </submittedName>
</protein>
<gene>
    <name evidence="1" type="ORF">NDU88_001567</name>
</gene>
<evidence type="ECO:0000313" key="1">
    <source>
        <dbReference type="EMBL" id="KAJ1123094.1"/>
    </source>
</evidence>
<dbReference type="AlphaFoldDB" id="A0AAV7P8B6"/>
<name>A0AAV7P8B6_PLEWA</name>
<reference evidence="1" key="1">
    <citation type="journal article" date="2022" name="bioRxiv">
        <title>Sequencing and chromosome-scale assembly of the giantPleurodeles waltlgenome.</title>
        <authorList>
            <person name="Brown T."/>
            <person name="Elewa A."/>
            <person name="Iarovenko S."/>
            <person name="Subramanian E."/>
            <person name="Araus A.J."/>
            <person name="Petzold A."/>
            <person name="Susuki M."/>
            <person name="Suzuki K.-i.T."/>
            <person name="Hayashi T."/>
            <person name="Toyoda A."/>
            <person name="Oliveira C."/>
            <person name="Osipova E."/>
            <person name="Leigh N.D."/>
            <person name="Simon A."/>
            <person name="Yun M.H."/>
        </authorList>
    </citation>
    <scope>NUCLEOTIDE SEQUENCE</scope>
    <source>
        <strain evidence="1">20211129_DDA</strain>
        <tissue evidence="1">Liver</tissue>
    </source>
</reference>
<dbReference type="EMBL" id="JANPWB010000011">
    <property type="protein sequence ID" value="KAJ1123094.1"/>
    <property type="molecule type" value="Genomic_DNA"/>
</dbReference>
<keyword evidence="2" id="KW-1185">Reference proteome</keyword>
<accession>A0AAV7P8B6</accession>
<evidence type="ECO:0000313" key="2">
    <source>
        <dbReference type="Proteomes" id="UP001066276"/>
    </source>
</evidence>